<proteinExistence type="predicted"/>
<name>A0A8R1ITV9_CAEJA</name>
<evidence type="ECO:0000313" key="2">
    <source>
        <dbReference type="Proteomes" id="UP000005237"/>
    </source>
</evidence>
<accession>A0A8R1ITV9</accession>
<evidence type="ECO:0000313" key="1">
    <source>
        <dbReference type="EnsemblMetazoa" id="CJA42135.1"/>
    </source>
</evidence>
<reference evidence="1" key="2">
    <citation type="submission" date="2022-06" db="UniProtKB">
        <authorList>
            <consortium name="EnsemblMetazoa"/>
        </authorList>
    </citation>
    <scope>IDENTIFICATION</scope>
    <source>
        <strain evidence="1">DF5081</strain>
    </source>
</reference>
<dbReference type="AlphaFoldDB" id="A0A8R1ITV9"/>
<sequence length="295" mass="32424">MIMADAAQTSTLSVDSEILDEGTSSPTTKKTKIALKRTRKSARLAGGPAATTSDASVVLTLMNRITKLENFVIALSSKFDAQERLIKELTPPILPTTNSLTANPPSKKRTCALYADIVKSGPLATQVSARLELASSLRTLDEKSVVAVLENLPDNLQGNQSISDNNFLDKLCASCPLLPKPVLNFRVKCVSPTVVSRPTKVKFSSQSDRDTFIRTFSKALREFADRPAAKRPIRVRRDMTRDELTLLRSLRNKCFEANQKAGEIRYFVRDLEIVQLSNPRPFPSYNVSAAPGQSA</sequence>
<dbReference type="Proteomes" id="UP000005237">
    <property type="component" value="Unassembled WGS sequence"/>
</dbReference>
<keyword evidence="2" id="KW-1185">Reference proteome</keyword>
<dbReference type="EnsemblMetazoa" id="CJA42135.1">
    <property type="protein sequence ID" value="CJA42135.1"/>
    <property type="gene ID" value="WBGene00217983"/>
</dbReference>
<protein>
    <submittedName>
        <fullName evidence="1">Uncharacterized protein</fullName>
    </submittedName>
</protein>
<organism evidence="1 2">
    <name type="scientific">Caenorhabditis japonica</name>
    <dbReference type="NCBI Taxonomy" id="281687"/>
    <lineage>
        <taxon>Eukaryota</taxon>
        <taxon>Metazoa</taxon>
        <taxon>Ecdysozoa</taxon>
        <taxon>Nematoda</taxon>
        <taxon>Chromadorea</taxon>
        <taxon>Rhabditida</taxon>
        <taxon>Rhabditina</taxon>
        <taxon>Rhabditomorpha</taxon>
        <taxon>Rhabditoidea</taxon>
        <taxon>Rhabditidae</taxon>
        <taxon>Peloderinae</taxon>
        <taxon>Caenorhabditis</taxon>
    </lineage>
</organism>
<reference evidence="2" key="1">
    <citation type="submission" date="2010-08" db="EMBL/GenBank/DDBJ databases">
        <authorList>
            <consortium name="Caenorhabditis japonica Sequencing Consortium"/>
            <person name="Wilson R.K."/>
        </authorList>
    </citation>
    <scope>NUCLEOTIDE SEQUENCE [LARGE SCALE GENOMIC DNA]</scope>
    <source>
        <strain evidence="2">DF5081</strain>
    </source>
</reference>